<dbReference type="EMBL" id="LAVW01000158">
    <property type="protein sequence ID" value="KKW70014.1"/>
    <property type="molecule type" value="Genomic_DNA"/>
</dbReference>
<protein>
    <submittedName>
        <fullName evidence="1">Uncharacterized protein</fullName>
    </submittedName>
</protein>
<name>A0ABR5EDC6_LACLC</name>
<evidence type="ECO:0000313" key="2">
    <source>
        <dbReference type="Proteomes" id="UP000034513"/>
    </source>
</evidence>
<comment type="caution">
    <text evidence="1">The sequence shown here is derived from an EMBL/GenBank/DDBJ whole genome shotgun (WGS) entry which is preliminary data.</text>
</comment>
<gene>
    <name evidence="1" type="ORF">VN93_2513</name>
</gene>
<sequence length="76" mass="8801">MNDKKFLEKLERTRFDINRLIGDLVEEALESFSTYDEAVEAIRKSKFILWGSVGELIISESINKIEKIALKKPTKN</sequence>
<proteinExistence type="predicted"/>
<evidence type="ECO:0000313" key="1">
    <source>
        <dbReference type="EMBL" id="KKW70014.1"/>
    </source>
</evidence>
<reference evidence="1 2" key="1">
    <citation type="submission" date="2015-04" db="EMBL/GenBank/DDBJ databases">
        <title>Evaluation of non-dairy Lactococcus lactis with potential dairy applications reveals extensive phenotype-genotype disparity.</title>
        <authorList>
            <person name="Cavanagh D."/>
            <person name="Casey A."/>
            <person name="Altermann E."/>
            <person name="Cotter P."/>
            <person name="Fitzgerald G.F."/>
            <person name="McAuliffe O."/>
        </authorList>
    </citation>
    <scope>NUCLEOTIDE SEQUENCE [LARGE SCALE GENOMIC DNA]</scope>
    <source>
        <strain evidence="1 2">DPC6856</strain>
    </source>
</reference>
<keyword evidence="2" id="KW-1185">Reference proteome</keyword>
<accession>A0ABR5EDC6</accession>
<dbReference type="RefSeq" id="WP_042748688.1">
    <property type="nucleotide sequence ID" value="NZ_LAVW01000158.1"/>
</dbReference>
<dbReference type="Proteomes" id="UP000034513">
    <property type="component" value="Unassembled WGS sequence"/>
</dbReference>
<organism evidence="1 2">
    <name type="scientific">Lactococcus lactis subsp. cremoris</name>
    <name type="common">Streptococcus cremoris</name>
    <dbReference type="NCBI Taxonomy" id="1359"/>
    <lineage>
        <taxon>Bacteria</taxon>
        <taxon>Bacillati</taxon>
        <taxon>Bacillota</taxon>
        <taxon>Bacilli</taxon>
        <taxon>Lactobacillales</taxon>
        <taxon>Streptococcaceae</taxon>
        <taxon>Lactococcus</taxon>
    </lineage>
</organism>